<dbReference type="EMBL" id="CAUI01000015">
    <property type="protein sequence ID" value="CCU79106.1"/>
    <property type="molecule type" value="Genomic_DNA"/>
</dbReference>
<dbReference type="OrthoDB" id="9804312at2"/>
<reference evidence="3" key="1">
    <citation type="journal article" date="2013" name="Genome Announc.">
        <title>Genome Sequence of Halanaerobium saccharolyticum subsp. saccharolyticum Strain DSM 6643T, a Halophilic Hydrogen-Producing Bacterium.</title>
        <authorList>
            <person name="Kivisto A."/>
            <person name="Larjo A."/>
            <person name="Ciranna A."/>
            <person name="Santala V."/>
            <person name="Roos C."/>
            <person name="Karp M."/>
        </authorList>
    </citation>
    <scope>NUCLEOTIDE SEQUENCE [LARGE SCALE GENOMIC DNA]</scope>
    <source>
        <strain evidence="3">DSM 6643</strain>
    </source>
</reference>
<dbReference type="eggNOG" id="COG0500">
    <property type="taxonomic scope" value="Bacteria"/>
</dbReference>
<protein>
    <submittedName>
        <fullName evidence="2">Methylated-DNA--protein-cysteine methyltransferase</fullName>
        <ecNumber evidence="2">2.1.1.63</ecNumber>
    </submittedName>
</protein>
<dbReference type="GO" id="GO:0003908">
    <property type="term" value="F:methylated-DNA-[protein]-cysteine S-methyltransferase activity"/>
    <property type="evidence" value="ECO:0007669"/>
    <property type="project" value="UniProtKB-EC"/>
</dbReference>
<accession>M5E0D4</accession>
<dbReference type="AlphaFoldDB" id="M5E0D4"/>
<keyword evidence="3" id="KW-1185">Reference proteome</keyword>
<feature type="domain" description="Methyltransferase" evidence="1">
    <location>
        <begin position="53"/>
        <end position="151"/>
    </location>
</feature>
<dbReference type="STRING" id="1293054.HSACCH_01078"/>
<dbReference type="InParanoid" id="M5E0D4"/>
<dbReference type="InterPro" id="IPR029063">
    <property type="entry name" value="SAM-dependent_MTases_sf"/>
</dbReference>
<dbReference type="Proteomes" id="UP000012063">
    <property type="component" value="Unassembled WGS sequence"/>
</dbReference>
<dbReference type="CDD" id="cd02440">
    <property type="entry name" value="AdoMet_MTases"/>
    <property type="match status" value="1"/>
</dbReference>
<evidence type="ECO:0000313" key="2">
    <source>
        <dbReference type="EMBL" id="CCU79106.1"/>
    </source>
</evidence>
<dbReference type="Pfam" id="PF13649">
    <property type="entry name" value="Methyltransf_25"/>
    <property type="match status" value="1"/>
</dbReference>
<dbReference type="GO" id="GO:0032259">
    <property type="term" value="P:methylation"/>
    <property type="evidence" value="ECO:0007669"/>
    <property type="project" value="UniProtKB-KW"/>
</dbReference>
<dbReference type="EC" id="2.1.1.63" evidence="2"/>
<name>M5E0D4_9FIRM</name>
<gene>
    <name evidence="2" type="ORF">HSACCH_01078</name>
</gene>
<comment type="caution">
    <text evidence="2">The sequence shown here is derived from an EMBL/GenBank/DDBJ whole genome shotgun (WGS) entry which is preliminary data.</text>
</comment>
<sequence>MKNEKKIEKEVLNKQSQHWENTFSRKKDMFGLKASYSAQAAAKKFKNEGKKKILELGGGQGRDTIFLAQNGFEVYVLDYCETGVEAINEKTEAMNLSDSITAKCHDLRDPLPFADQEFDACYSHMLYCMAFTTAELEFLSSEINRILKPNGLNIYTARNTNDADYGTGIHCGEDMYKVGGFVVHFFSRDKVEHLAKGFEIDEISEFEEGGLPRKLFLVTLRKNNN</sequence>
<dbReference type="InterPro" id="IPR041698">
    <property type="entry name" value="Methyltransf_25"/>
</dbReference>
<dbReference type="SUPFAM" id="SSF53335">
    <property type="entry name" value="S-adenosyl-L-methionine-dependent methyltransferases"/>
    <property type="match status" value="1"/>
</dbReference>
<evidence type="ECO:0000313" key="3">
    <source>
        <dbReference type="Proteomes" id="UP000012063"/>
    </source>
</evidence>
<proteinExistence type="predicted"/>
<keyword evidence="2" id="KW-0489">Methyltransferase</keyword>
<keyword evidence="2" id="KW-0808">Transferase</keyword>
<dbReference type="Gene3D" id="3.40.50.150">
    <property type="entry name" value="Vaccinia Virus protein VP39"/>
    <property type="match status" value="1"/>
</dbReference>
<dbReference type="RefSeq" id="WP_005488457.1">
    <property type="nucleotide sequence ID" value="NZ_CAUI01000015.1"/>
</dbReference>
<organism evidence="2 3">
    <name type="scientific">Halanaerobium saccharolyticum subsp. saccharolyticum DSM 6643</name>
    <dbReference type="NCBI Taxonomy" id="1293054"/>
    <lineage>
        <taxon>Bacteria</taxon>
        <taxon>Bacillati</taxon>
        <taxon>Bacillota</taxon>
        <taxon>Clostridia</taxon>
        <taxon>Halanaerobiales</taxon>
        <taxon>Halanaerobiaceae</taxon>
        <taxon>Halanaerobium</taxon>
    </lineage>
</organism>
<evidence type="ECO:0000259" key="1">
    <source>
        <dbReference type="Pfam" id="PF13649"/>
    </source>
</evidence>